<sequence length="334" mass="36255">MDKRKSKHSKKIGNWKTIVLFLVFELIFTGVTAPLLIFYGPFQNVKKTVVGAAMTTLSHQYIAKLFLSDDEINKILGENSIDNLEQSDIMQLKFSNKHDDSIEREEISDGKKYKGYMLIIHDPTRVKVGYSKKLGLEGEMTSQIVKDNKAVAAINAGGFIDSSSGDSKWTGTGGKPVGIIMSNGKIMYNDINNPESKTDVVAITRNGVLLVGSHSLNEMMSLGVIDAISFSPALVVDGKGTIKSGDGGWGIAPRTAIGQRKDGSILFLVIDGRQTSSLGATLKDVQNIMLQYDAINASNLDGGSSSTMYYKGEILNNPCDPLGERSVPSVFYVK</sequence>
<dbReference type="KEGG" id="cfer:D4Z93_04900"/>
<evidence type="ECO:0000313" key="3">
    <source>
        <dbReference type="EMBL" id="AYD39890.1"/>
    </source>
</evidence>
<dbReference type="OrthoDB" id="9809781at2"/>
<keyword evidence="1" id="KW-1133">Transmembrane helix</keyword>
<dbReference type="EMBL" id="CP032416">
    <property type="protein sequence ID" value="AYD39890.1"/>
    <property type="molecule type" value="Genomic_DNA"/>
</dbReference>
<proteinExistence type="predicted"/>
<keyword evidence="1" id="KW-0812">Transmembrane</keyword>
<evidence type="ECO:0000256" key="1">
    <source>
        <dbReference type="SAM" id="Phobius"/>
    </source>
</evidence>
<accession>A0A386H2I6</accession>
<reference evidence="3 4" key="1">
    <citation type="journal article" date="2019" name="Int. J. Syst. Evol. Microbiol.">
        <title>Clostridium fermenticellae sp. nov., isolated from the mud in a fermentation cellar for the production of the Chinese liquor, baijiu.</title>
        <authorList>
            <person name="Xu P.X."/>
            <person name="Chai L.J."/>
            <person name="Qiu T."/>
            <person name="Zhang X.J."/>
            <person name="Lu Z.M."/>
            <person name="Xiao C."/>
            <person name="Wang S.T."/>
            <person name="Shen C.H."/>
            <person name="Shi J.S."/>
            <person name="Xu Z.H."/>
        </authorList>
    </citation>
    <scope>NUCLEOTIDE SEQUENCE [LARGE SCALE GENOMIC DNA]</scope>
    <source>
        <strain evidence="3 4">JN500901</strain>
    </source>
</reference>
<dbReference type="RefSeq" id="WP_119970895.1">
    <property type="nucleotide sequence ID" value="NZ_CP032416.1"/>
</dbReference>
<feature type="transmembrane region" description="Helical" evidence="1">
    <location>
        <begin position="20"/>
        <end position="39"/>
    </location>
</feature>
<dbReference type="PANTHER" id="PTHR40446">
    <property type="entry name" value="N-ACETYLGLUCOSAMINE-1-PHOSPHODIESTER ALPHA-N-ACETYLGLUCOSAMINIDASE"/>
    <property type="match status" value="1"/>
</dbReference>
<dbReference type="AlphaFoldDB" id="A0A386H2I6"/>
<keyword evidence="4" id="KW-1185">Reference proteome</keyword>
<evidence type="ECO:0000259" key="2">
    <source>
        <dbReference type="Pfam" id="PF09992"/>
    </source>
</evidence>
<evidence type="ECO:0000313" key="4">
    <source>
        <dbReference type="Proteomes" id="UP000266301"/>
    </source>
</evidence>
<gene>
    <name evidence="3" type="ORF">D4Z93_04900</name>
</gene>
<feature type="domain" description="Phosphodiester glycosidase" evidence="2">
    <location>
        <begin position="148"/>
        <end position="333"/>
    </location>
</feature>
<dbReference type="Pfam" id="PF09992">
    <property type="entry name" value="NAGPA"/>
    <property type="match status" value="1"/>
</dbReference>
<name>A0A386H2I6_9CLOT</name>
<keyword evidence="1" id="KW-0472">Membrane</keyword>
<dbReference type="PANTHER" id="PTHR40446:SF2">
    <property type="entry name" value="N-ACETYLGLUCOSAMINE-1-PHOSPHODIESTER ALPHA-N-ACETYLGLUCOSAMINIDASE"/>
    <property type="match status" value="1"/>
</dbReference>
<protein>
    <submittedName>
        <fullName evidence="3">Exopolysaccharide biosynthesis protein</fullName>
    </submittedName>
</protein>
<dbReference type="Proteomes" id="UP000266301">
    <property type="component" value="Chromosome"/>
</dbReference>
<organism evidence="3 4">
    <name type="scientific">Clostridium fermenticellae</name>
    <dbReference type="NCBI Taxonomy" id="2068654"/>
    <lineage>
        <taxon>Bacteria</taxon>
        <taxon>Bacillati</taxon>
        <taxon>Bacillota</taxon>
        <taxon>Clostridia</taxon>
        <taxon>Eubacteriales</taxon>
        <taxon>Clostridiaceae</taxon>
        <taxon>Clostridium</taxon>
    </lineage>
</organism>
<dbReference type="InterPro" id="IPR018711">
    <property type="entry name" value="NAGPA"/>
</dbReference>